<protein>
    <submittedName>
        <fullName evidence="9">MADS7</fullName>
    </submittedName>
</protein>
<dbReference type="CDD" id="cd00265">
    <property type="entry name" value="MADS_MEF2_like"/>
    <property type="match status" value="1"/>
</dbReference>
<comment type="subcellular location">
    <subcellularLocation>
        <location evidence="1">Nucleus</location>
    </subcellularLocation>
</comment>
<feature type="domain" description="K-box" evidence="8">
    <location>
        <begin position="134"/>
        <end position="224"/>
    </location>
</feature>
<keyword evidence="3" id="KW-0238">DNA-binding</keyword>
<dbReference type="Gene3D" id="3.40.1810.10">
    <property type="entry name" value="Transcription factor, MADS-box"/>
    <property type="match status" value="1"/>
</dbReference>
<dbReference type="GO" id="GO:0005634">
    <property type="term" value="C:nucleus"/>
    <property type="evidence" value="ECO:0007669"/>
    <property type="project" value="UniProtKB-SubCell"/>
</dbReference>
<dbReference type="InterPro" id="IPR033896">
    <property type="entry name" value="MEF2-like_N"/>
</dbReference>
<dbReference type="PROSITE" id="PS51297">
    <property type="entry name" value="K_BOX"/>
    <property type="match status" value="1"/>
</dbReference>
<dbReference type="GO" id="GO:0045944">
    <property type="term" value="P:positive regulation of transcription by RNA polymerase II"/>
    <property type="evidence" value="ECO:0007669"/>
    <property type="project" value="InterPro"/>
</dbReference>
<dbReference type="AlphaFoldDB" id="A0A0K0M701"/>
<dbReference type="PANTHER" id="PTHR48019">
    <property type="entry name" value="SERUM RESPONSE FACTOR HOMOLOG"/>
    <property type="match status" value="1"/>
</dbReference>
<dbReference type="FunFam" id="3.40.1810.10:FF:000003">
    <property type="entry name" value="MADS-box transcription factor MADS-MC"/>
    <property type="match status" value="1"/>
</dbReference>
<accession>A0A0K0M701</accession>
<keyword evidence="2" id="KW-0805">Transcription regulation</keyword>
<evidence type="ECO:0000256" key="4">
    <source>
        <dbReference type="ARBA" id="ARBA00023163"/>
    </source>
</evidence>
<dbReference type="InterPro" id="IPR002487">
    <property type="entry name" value="TF_Kbox"/>
</dbReference>
<dbReference type="Pfam" id="PF00319">
    <property type="entry name" value="SRF-TF"/>
    <property type="match status" value="1"/>
</dbReference>
<dbReference type="SUPFAM" id="SSF55455">
    <property type="entry name" value="SRF-like"/>
    <property type="match status" value="1"/>
</dbReference>
<evidence type="ECO:0000256" key="1">
    <source>
        <dbReference type="ARBA" id="ARBA00004123"/>
    </source>
</evidence>
<sequence length="259" mass="29343">ERRFSDAPPARFRTREQVPYQLIKTSQGVAANRSGQTFSLVWGALKMGKTKMEMKRIQNPSRRQVTFSKRKNGLLKKAFELSVLCDAEVALIIFSETGKICEFASHDDMATILEKYRIYTETDGNMESSSVQSVKIGESQLKALREKMNKLKKKERNMVGEDLDSLTIKELQRLENQLQIGIKRISDKKMKILVQSSKLLLQKVRALEEEKIELETKLRTKGDSFSSATNLNLGLSYSTMPSGLCDMNSNGDCFSSEIP</sequence>
<feature type="non-terminal residue" evidence="9">
    <location>
        <position position="1"/>
    </location>
</feature>
<dbReference type="InterPro" id="IPR036879">
    <property type="entry name" value="TF_MADSbox_sf"/>
</dbReference>
<organism evidence="9">
    <name type="scientific">Pinus tabuliformis</name>
    <name type="common">Chinese red pine</name>
    <name type="synonym">Pinus leucosperma</name>
    <dbReference type="NCBI Taxonomy" id="88731"/>
    <lineage>
        <taxon>Eukaryota</taxon>
        <taxon>Viridiplantae</taxon>
        <taxon>Streptophyta</taxon>
        <taxon>Embryophyta</taxon>
        <taxon>Tracheophyta</taxon>
        <taxon>Spermatophyta</taxon>
        <taxon>Pinopsida</taxon>
        <taxon>Pinidae</taxon>
        <taxon>Conifers I</taxon>
        <taxon>Pinales</taxon>
        <taxon>Pinaceae</taxon>
        <taxon>Pinus</taxon>
        <taxon>Pinus subgen. Pinus</taxon>
    </lineage>
</organism>
<dbReference type="InterPro" id="IPR002100">
    <property type="entry name" value="TF_MADSbox"/>
</dbReference>
<dbReference type="PROSITE" id="PS50066">
    <property type="entry name" value="MADS_BOX_2"/>
    <property type="match status" value="1"/>
</dbReference>
<dbReference type="InterPro" id="IPR050142">
    <property type="entry name" value="MADS-box/MEF2_TF"/>
</dbReference>
<dbReference type="GO" id="GO:0046983">
    <property type="term" value="F:protein dimerization activity"/>
    <property type="evidence" value="ECO:0007669"/>
    <property type="project" value="InterPro"/>
</dbReference>
<evidence type="ECO:0000259" key="8">
    <source>
        <dbReference type="PROSITE" id="PS51297"/>
    </source>
</evidence>
<keyword evidence="6" id="KW-0175">Coiled coil</keyword>
<dbReference type="GO" id="GO:0000977">
    <property type="term" value="F:RNA polymerase II transcription regulatory region sequence-specific DNA binding"/>
    <property type="evidence" value="ECO:0007669"/>
    <property type="project" value="InterPro"/>
</dbReference>
<evidence type="ECO:0000259" key="7">
    <source>
        <dbReference type="PROSITE" id="PS50066"/>
    </source>
</evidence>
<evidence type="ECO:0000313" key="9">
    <source>
        <dbReference type="EMBL" id="AJP06325.1"/>
    </source>
</evidence>
<dbReference type="Pfam" id="PF01486">
    <property type="entry name" value="K-box"/>
    <property type="match status" value="1"/>
</dbReference>
<keyword evidence="4" id="KW-0804">Transcription</keyword>
<keyword evidence="5" id="KW-0539">Nucleus</keyword>
<evidence type="ECO:0000256" key="6">
    <source>
        <dbReference type="SAM" id="Coils"/>
    </source>
</evidence>
<dbReference type="PRINTS" id="PR00404">
    <property type="entry name" value="MADSDOMAIN"/>
</dbReference>
<dbReference type="GO" id="GO:0003700">
    <property type="term" value="F:DNA-binding transcription factor activity"/>
    <property type="evidence" value="ECO:0007669"/>
    <property type="project" value="InterPro"/>
</dbReference>
<dbReference type="SMART" id="SM00432">
    <property type="entry name" value="MADS"/>
    <property type="match status" value="1"/>
</dbReference>
<feature type="coiled-coil region" evidence="6">
    <location>
        <begin position="134"/>
        <end position="161"/>
    </location>
</feature>
<name>A0A0K0M701_PINTB</name>
<evidence type="ECO:0000256" key="5">
    <source>
        <dbReference type="ARBA" id="ARBA00023242"/>
    </source>
</evidence>
<reference evidence="9" key="1">
    <citation type="submission" date="2014-04" db="EMBL/GenBank/DDBJ databases">
        <title>The genes involved in the male and female cone development in Pinus tabuliformis.</title>
        <authorList>
            <person name="Niu S."/>
            <person name="Li W."/>
            <person name="Chen X."/>
        </authorList>
    </citation>
    <scope>NUCLEOTIDE SEQUENCE</scope>
</reference>
<feature type="domain" description="MADS-box" evidence="7">
    <location>
        <begin position="47"/>
        <end position="107"/>
    </location>
</feature>
<proteinExistence type="evidence at transcript level"/>
<dbReference type="EMBL" id="KJ711080">
    <property type="protein sequence ID" value="AJP06325.1"/>
    <property type="molecule type" value="mRNA"/>
</dbReference>
<evidence type="ECO:0000256" key="2">
    <source>
        <dbReference type="ARBA" id="ARBA00023015"/>
    </source>
</evidence>
<evidence type="ECO:0000256" key="3">
    <source>
        <dbReference type="ARBA" id="ARBA00023125"/>
    </source>
</evidence>